<comment type="subcellular location">
    <subcellularLocation>
        <location evidence="1">Cytoplasm</location>
    </subcellularLocation>
</comment>
<comment type="caution">
    <text evidence="10">The sequence shown here is derived from an EMBL/GenBank/DDBJ whole genome shotgun (WGS) entry which is preliminary data.</text>
</comment>
<keyword evidence="5" id="KW-0677">Repeat</keyword>
<organism evidence="10 11">
    <name type="scientific">Abeliophyllum distichum</name>
    <dbReference type="NCBI Taxonomy" id="126358"/>
    <lineage>
        <taxon>Eukaryota</taxon>
        <taxon>Viridiplantae</taxon>
        <taxon>Streptophyta</taxon>
        <taxon>Embryophyta</taxon>
        <taxon>Tracheophyta</taxon>
        <taxon>Spermatophyta</taxon>
        <taxon>Magnoliopsida</taxon>
        <taxon>eudicotyledons</taxon>
        <taxon>Gunneridae</taxon>
        <taxon>Pentapetalae</taxon>
        <taxon>asterids</taxon>
        <taxon>lamiids</taxon>
        <taxon>Lamiales</taxon>
        <taxon>Oleaceae</taxon>
        <taxon>Forsythieae</taxon>
        <taxon>Abeliophyllum</taxon>
    </lineage>
</organism>
<evidence type="ECO:0000256" key="5">
    <source>
        <dbReference type="ARBA" id="ARBA00022737"/>
    </source>
</evidence>
<evidence type="ECO:0000313" key="10">
    <source>
        <dbReference type="EMBL" id="KAL2466065.1"/>
    </source>
</evidence>
<evidence type="ECO:0000313" key="11">
    <source>
        <dbReference type="Proteomes" id="UP001604336"/>
    </source>
</evidence>
<feature type="domain" description="Disease resistance protein winged helix" evidence="9">
    <location>
        <begin position="155"/>
        <end position="224"/>
    </location>
</feature>
<gene>
    <name evidence="10" type="ORF">Adt_41916</name>
</gene>
<evidence type="ECO:0000256" key="4">
    <source>
        <dbReference type="ARBA" id="ARBA00022614"/>
    </source>
</evidence>
<dbReference type="Gene3D" id="1.10.10.10">
    <property type="entry name" value="Winged helix-like DNA-binding domain superfamily/Winged helix DNA-binding domain"/>
    <property type="match status" value="1"/>
</dbReference>
<proteinExistence type="inferred from homology"/>
<dbReference type="PANTHER" id="PTHR23155:SF1152">
    <property type="entry name" value="AAA+ ATPASE DOMAIN-CONTAINING PROTEIN"/>
    <property type="match status" value="1"/>
</dbReference>
<dbReference type="SUPFAM" id="SSF52540">
    <property type="entry name" value="P-loop containing nucleoside triphosphate hydrolases"/>
    <property type="match status" value="1"/>
</dbReference>
<dbReference type="InterPro" id="IPR058922">
    <property type="entry name" value="WHD_DRP"/>
</dbReference>
<dbReference type="Pfam" id="PF23559">
    <property type="entry name" value="WHD_DRP"/>
    <property type="match status" value="1"/>
</dbReference>
<keyword evidence="6" id="KW-0547">Nucleotide-binding</keyword>
<keyword evidence="7" id="KW-0611">Plant defense</keyword>
<dbReference type="InterPro" id="IPR042197">
    <property type="entry name" value="Apaf_helical"/>
</dbReference>
<accession>A0ABD1PQ72</accession>
<evidence type="ECO:0000256" key="6">
    <source>
        <dbReference type="ARBA" id="ARBA00022741"/>
    </source>
</evidence>
<sequence>MLKNIELNKYYRNLKNLILEDIVVGFDNVEIKIAEQLVGGIDQLQIISIYRMLGLEDECWELFRRKVFKDKNCPQQLLDIRKKIAANCDGLPLGVVVMAGDLANMEKKKHLRQKFATKLSSYISQTQDKSIQLLELSYKHLPMHFRPCFLYFGAFKKDKEIPVRELISLWVANGFAKNEEQKNLDDVALGYLMKLIDRSVVLVAKRRFDGGVKTCKIHDLLREIYSRIAKENNFFKVVKL</sequence>
<dbReference type="GO" id="GO:0005737">
    <property type="term" value="C:cytoplasm"/>
    <property type="evidence" value="ECO:0007669"/>
    <property type="project" value="UniProtKB-SubCell"/>
</dbReference>
<evidence type="ECO:0000259" key="9">
    <source>
        <dbReference type="Pfam" id="PF23559"/>
    </source>
</evidence>
<dbReference type="AlphaFoldDB" id="A0ABD1PQ72"/>
<name>A0ABD1PQ72_9LAMI</name>
<dbReference type="InterPro" id="IPR036388">
    <property type="entry name" value="WH-like_DNA-bd_sf"/>
</dbReference>
<reference evidence="11" key="1">
    <citation type="submission" date="2024-07" db="EMBL/GenBank/DDBJ databases">
        <title>Two chromosome-level genome assemblies of Korean endemic species Abeliophyllum distichum and Forsythia ovata (Oleaceae).</title>
        <authorList>
            <person name="Jang H."/>
        </authorList>
    </citation>
    <scope>NUCLEOTIDE SEQUENCE [LARGE SCALE GENOMIC DNA]</scope>
</reference>
<evidence type="ECO:0000256" key="1">
    <source>
        <dbReference type="ARBA" id="ARBA00004496"/>
    </source>
</evidence>
<dbReference type="GO" id="GO:0005524">
    <property type="term" value="F:ATP binding"/>
    <property type="evidence" value="ECO:0007669"/>
    <property type="project" value="UniProtKB-KW"/>
</dbReference>
<dbReference type="EMBL" id="JBFOLK010000013">
    <property type="protein sequence ID" value="KAL2466065.1"/>
    <property type="molecule type" value="Genomic_DNA"/>
</dbReference>
<evidence type="ECO:0000256" key="2">
    <source>
        <dbReference type="ARBA" id="ARBA00008894"/>
    </source>
</evidence>
<keyword evidence="11" id="KW-1185">Reference proteome</keyword>
<dbReference type="Proteomes" id="UP001604336">
    <property type="component" value="Unassembled WGS sequence"/>
</dbReference>
<dbReference type="GO" id="GO:0006952">
    <property type="term" value="P:defense response"/>
    <property type="evidence" value="ECO:0007669"/>
    <property type="project" value="UniProtKB-KW"/>
</dbReference>
<protein>
    <submittedName>
        <fullName evidence="10">Disease resistance RPP13-like protein 3</fullName>
    </submittedName>
</protein>
<keyword evidence="8" id="KW-0067">ATP-binding</keyword>
<dbReference type="Gene3D" id="1.10.8.430">
    <property type="entry name" value="Helical domain of apoptotic protease-activating factors"/>
    <property type="match status" value="1"/>
</dbReference>
<dbReference type="InterPro" id="IPR027417">
    <property type="entry name" value="P-loop_NTPase"/>
</dbReference>
<dbReference type="PANTHER" id="PTHR23155">
    <property type="entry name" value="DISEASE RESISTANCE PROTEIN RP"/>
    <property type="match status" value="1"/>
</dbReference>
<evidence type="ECO:0000256" key="3">
    <source>
        <dbReference type="ARBA" id="ARBA00022490"/>
    </source>
</evidence>
<keyword evidence="4" id="KW-0433">Leucine-rich repeat</keyword>
<evidence type="ECO:0000256" key="8">
    <source>
        <dbReference type="ARBA" id="ARBA00022840"/>
    </source>
</evidence>
<keyword evidence="3" id="KW-0963">Cytoplasm</keyword>
<comment type="similarity">
    <text evidence="2">Belongs to the disease resistance NB-LRR family.</text>
</comment>
<dbReference type="FunFam" id="1.10.10.10:FF:000322">
    <property type="entry name" value="Probable disease resistance protein At1g63360"/>
    <property type="match status" value="1"/>
</dbReference>
<evidence type="ECO:0000256" key="7">
    <source>
        <dbReference type="ARBA" id="ARBA00022821"/>
    </source>
</evidence>
<dbReference type="InterPro" id="IPR044974">
    <property type="entry name" value="Disease_R_plants"/>
</dbReference>